<dbReference type="EC" id="2.6.1.85" evidence="2"/>
<dbReference type="STRING" id="984262.SGRA_3649"/>
<dbReference type="InterPro" id="IPR005801">
    <property type="entry name" value="ADC_synthase"/>
</dbReference>
<dbReference type="HOGENOM" id="CLU_006493_7_2_10"/>
<gene>
    <name evidence="2" type="primary">pabB</name>
    <name evidence="2" type="ordered locus">SGRA_3649</name>
</gene>
<accession>H6L6U0</accession>
<reference evidence="2 3" key="1">
    <citation type="journal article" date="2012" name="Stand. Genomic Sci.">
        <title>Complete genome sequencing and analysis of Saprospira grandis str. Lewin, a predatory marine bacterium.</title>
        <authorList>
            <person name="Saw J.H."/>
            <person name="Yuryev A."/>
            <person name="Kanbe M."/>
            <person name="Hou S."/>
            <person name="Young A.G."/>
            <person name="Aizawa S."/>
            <person name="Alam M."/>
        </authorList>
    </citation>
    <scope>NUCLEOTIDE SEQUENCE [LARGE SCALE GENOMIC DNA]</scope>
    <source>
        <strain evidence="2 3">Lewin</strain>
    </source>
</reference>
<dbReference type="PRINTS" id="PR00095">
    <property type="entry name" value="ANTSNTHASEI"/>
</dbReference>
<dbReference type="KEGG" id="sgn:SGRA_3649"/>
<evidence type="ECO:0000259" key="1">
    <source>
        <dbReference type="Pfam" id="PF00425"/>
    </source>
</evidence>
<dbReference type="EMBL" id="CP002831">
    <property type="protein sequence ID" value="AFC26370.1"/>
    <property type="molecule type" value="Genomic_DNA"/>
</dbReference>
<dbReference type="Pfam" id="PF00425">
    <property type="entry name" value="Chorismate_bind"/>
    <property type="match status" value="1"/>
</dbReference>
<dbReference type="RefSeq" id="WP_015693960.1">
    <property type="nucleotide sequence ID" value="NC_016940.1"/>
</dbReference>
<keyword evidence="3" id="KW-1185">Reference proteome</keyword>
<dbReference type="InterPro" id="IPR015890">
    <property type="entry name" value="Chorismate_C"/>
</dbReference>
<dbReference type="SUPFAM" id="SSF56322">
    <property type="entry name" value="ADC synthase"/>
    <property type="match status" value="1"/>
</dbReference>
<dbReference type="PANTHER" id="PTHR11236:SF9">
    <property type="entry name" value="ANTHRANILATE SYNTHASE COMPONENT 1"/>
    <property type="match status" value="1"/>
</dbReference>
<dbReference type="AlphaFoldDB" id="H6L6U0"/>
<organism evidence="2 3">
    <name type="scientific">Saprospira grandis (strain Lewin)</name>
    <dbReference type="NCBI Taxonomy" id="984262"/>
    <lineage>
        <taxon>Bacteria</taxon>
        <taxon>Pseudomonadati</taxon>
        <taxon>Bacteroidota</taxon>
        <taxon>Saprospiria</taxon>
        <taxon>Saprospirales</taxon>
        <taxon>Saprospiraceae</taxon>
        <taxon>Saprospira</taxon>
    </lineage>
</organism>
<sequence length="429" mass="47894">MTIAHFSLPQGLSLAQFKAQALSVFQDDQPLLVLDNNEFKEDAFHEVEWLLGAAARRSIRADCFAPLEAAMQADPKAWWLGYFSYELKNDLEELSSENIDPLGFPKLAFFQPAVRILIRPNGAIEIEAEDPQAVWENCLEASALQGEKPLALPELQARITKADYMATIAALKEHILAGDIYEVNFCQEFFMEGAKIAPLPLYWRLMKLSPSPFSAYYQWGNEHLISASPERFLAQRGSRLIAQPIKGTIGRGKNEAEDQALAQSLRHSEKDLAEHVMIVDLLRNDLAQSAAPATVEVSELFGIYAFPQLQQMISTVEAERRADCSPLQALKKAFPMGSMTGAPKIMSMKIIERYEQQQRGLYSGAVGYFSPEGNSDFNVVIRSLVYQQEKKYLSFQVGGAIVYDSIAEAEYEECLLKAKGLLLALGKKL</sequence>
<proteinExistence type="predicted"/>
<dbReference type="InterPro" id="IPR019999">
    <property type="entry name" value="Anth_synth_I-like"/>
</dbReference>
<name>H6L6U0_SAPGL</name>
<dbReference type="GO" id="GO:0000162">
    <property type="term" value="P:L-tryptophan biosynthetic process"/>
    <property type="evidence" value="ECO:0007669"/>
    <property type="project" value="TreeGrafter"/>
</dbReference>
<evidence type="ECO:0000313" key="2">
    <source>
        <dbReference type="EMBL" id="AFC26370.1"/>
    </source>
</evidence>
<dbReference type="Gene3D" id="3.60.120.10">
    <property type="entry name" value="Anthranilate synthase"/>
    <property type="match status" value="1"/>
</dbReference>
<feature type="domain" description="Chorismate-utilising enzyme C-terminal" evidence="1">
    <location>
        <begin position="161"/>
        <end position="417"/>
    </location>
</feature>
<protein>
    <submittedName>
        <fullName evidence="2">Chorismate binding protein</fullName>
        <ecNumber evidence="2">2.6.1.85</ecNumber>
    </submittedName>
</protein>
<keyword evidence="2" id="KW-0808">Transferase</keyword>
<dbReference type="GO" id="GO:0046820">
    <property type="term" value="F:4-amino-4-deoxychorismate synthase activity"/>
    <property type="evidence" value="ECO:0007669"/>
    <property type="project" value="UniProtKB-EC"/>
</dbReference>
<dbReference type="eggNOG" id="COG0147">
    <property type="taxonomic scope" value="Bacteria"/>
</dbReference>
<evidence type="ECO:0000313" key="3">
    <source>
        <dbReference type="Proteomes" id="UP000007519"/>
    </source>
</evidence>
<dbReference type="OrthoDB" id="9803598at2"/>
<keyword evidence="2" id="KW-0032">Aminotransferase</keyword>
<dbReference type="PANTHER" id="PTHR11236">
    <property type="entry name" value="AMINOBENZOATE/ANTHRANILATE SYNTHASE"/>
    <property type="match status" value="1"/>
</dbReference>
<dbReference type="Proteomes" id="UP000007519">
    <property type="component" value="Chromosome"/>
</dbReference>